<name>A0A6M1RUJ8_9BACT</name>
<feature type="region of interest" description="Disordered" evidence="9">
    <location>
        <begin position="534"/>
        <end position="574"/>
    </location>
</feature>
<evidence type="ECO:0000256" key="8">
    <source>
        <dbReference type="SAM" id="Coils"/>
    </source>
</evidence>
<evidence type="ECO:0000256" key="6">
    <source>
        <dbReference type="ARBA" id="ARBA00023136"/>
    </source>
</evidence>
<keyword evidence="8" id="KW-0175">Coiled coil</keyword>
<evidence type="ECO:0000256" key="5">
    <source>
        <dbReference type="ARBA" id="ARBA00022692"/>
    </source>
</evidence>
<organism evidence="10 11">
    <name type="scientific">Limisphaera ngatamarikiensis</name>
    <dbReference type="NCBI Taxonomy" id="1324935"/>
    <lineage>
        <taxon>Bacteria</taxon>
        <taxon>Pseudomonadati</taxon>
        <taxon>Verrucomicrobiota</taxon>
        <taxon>Verrucomicrobiia</taxon>
        <taxon>Limisphaerales</taxon>
        <taxon>Limisphaeraceae</taxon>
        <taxon>Limisphaera</taxon>
    </lineage>
</organism>
<evidence type="ECO:0000256" key="3">
    <source>
        <dbReference type="ARBA" id="ARBA00022448"/>
    </source>
</evidence>
<keyword evidence="6" id="KW-0472">Membrane</keyword>
<dbReference type="Proteomes" id="UP000477311">
    <property type="component" value="Unassembled WGS sequence"/>
</dbReference>
<evidence type="ECO:0000256" key="9">
    <source>
        <dbReference type="SAM" id="MobiDB-lite"/>
    </source>
</evidence>
<dbReference type="PANTHER" id="PTHR30026:SF23">
    <property type="entry name" value="TO APRF-PUTATIVE OUTER MEMBRANE EFFLUX PROTEIN OR SECRETED ALKALINE PHOSPHATASE-RELATED"/>
    <property type="match status" value="1"/>
</dbReference>
<protein>
    <submittedName>
        <fullName evidence="10">TolC family protein</fullName>
    </submittedName>
</protein>
<sequence>MKGPLTAVTVWLSGWTLVWVLVNRAPAGQGPGQAQTGPDTVWELTLTNYLRTVLEANETLQARWLESVAAWRRARAERGAFEPELFASVQRQINERLNTVEQQRSTLTSVFSERNNIYQGGLEGLLPSGARVRVGYTLRDLKNNLQSQPLFLFRGATNGEFVTFVGVSVTQPLLKDAGPAATLAALRIAALESDIAFHEYRRQLMITLAQAEDAYWNLYLAQEQVRFFEESLATAEKLLEDNRKRFEAGRGSELEILEAEAGVALRRAKLEEALQKREEAAARVLAFCSRTLSESRTRVVAVDTPPPEAAEPDSFALWQAAWQRNPDYQIQRFKVMQEANRVGYQRNQRLPELNLVGSYGWNGLGETPGDSWAVVEDGGFPSWTLGLELRFPVGGGIKQRNQFRAARLQYEAAELALRELERQIANALEVVRQKLRATRAGIEGYEALVRFNRTLLESALARLEVGKLDSRKVLEIEQDLLEARNQLAETLVQRQRAILELEVVSGRLLEARGCEPDRTQLAAGLRRWQTRADEIVAAGSANPEPARPTDPAGHETPAQRRALEALRRQPDVTP</sequence>
<dbReference type="GO" id="GO:0015562">
    <property type="term" value="F:efflux transmembrane transporter activity"/>
    <property type="evidence" value="ECO:0007669"/>
    <property type="project" value="InterPro"/>
</dbReference>
<keyword evidence="11" id="KW-1185">Reference proteome</keyword>
<dbReference type="GO" id="GO:0009279">
    <property type="term" value="C:cell outer membrane"/>
    <property type="evidence" value="ECO:0007669"/>
    <property type="project" value="UniProtKB-SubCell"/>
</dbReference>
<dbReference type="InterPro" id="IPR051906">
    <property type="entry name" value="TolC-like"/>
</dbReference>
<dbReference type="GO" id="GO:0015288">
    <property type="term" value="F:porin activity"/>
    <property type="evidence" value="ECO:0007669"/>
    <property type="project" value="TreeGrafter"/>
</dbReference>
<comment type="similarity">
    <text evidence="2">Belongs to the outer membrane factor (OMF) (TC 1.B.17) family.</text>
</comment>
<feature type="coiled-coil region" evidence="8">
    <location>
        <begin position="403"/>
        <end position="437"/>
    </location>
</feature>
<dbReference type="PANTHER" id="PTHR30026">
    <property type="entry name" value="OUTER MEMBRANE PROTEIN TOLC"/>
    <property type="match status" value="1"/>
</dbReference>
<gene>
    <name evidence="10" type="ORF">G4L39_06590</name>
</gene>
<evidence type="ECO:0000256" key="4">
    <source>
        <dbReference type="ARBA" id="ARBA00022452"/>
    </source>
</evidence>
<keyword evidence="4" id="KW-1134">Transmembrane beta strand</keyword>
<comment type="subcellular location">
    <subcellularLocation>
        <location evidence="1">Cell outer membrane</location>
    </subcellularLocation>
</comment>
<evidence type="ECO:0000313" key="10">
    <source>
        <dbReference type="EMBL" id="NGO39064.1"/>
    </source>
</evidence>
<keyword evidence="3" id="KW-0813">Transport</keyword>
<dbReference type="InterPro" id="IPR003423">
    <property type="entry name" value="OMP_efflux"/>
</dbReference>
<dbReference type="AlphaFoldDB" id="A0A6M1RUJ8"/>
<reference evidence="10 11" key="1">
    <citation type="submission" date="2020-02" db="EMBL/GenBank/DDBJ databases">
        <title>Draft genome sequence of Limisphaera ngatamarikiensis NGM72.4T, a thermophilic Verrucomicrobia grouped in subdivision 3.</title>
        <authorList>
            <person name="Carere C.R."/>
            <person name="Steen J."/>
            <person name="Hugenholtz P."/>
            <person name="Stott M.B."/>
        </authorList>
    </citation>
    <scope>NUCLEOTIDE SEQUENCE [LARGE SCALE GENOMIC DNA]</scope>
    <source>
        <strain evidence="10 11">NGM72.4</strain>
    </source>
</reference>
<evidence type="ECO:0000256" key="1">
    <source>
        <dbReference type="ARBA" id="ARBA00004442"/>
    </source>
</evidence>
<dbReference type="EMBL" id="JAAKYA010000043">
    <property type="protein sequence ID" value="NGO39064.1"/>
    <property type="molecule type" value="Genomic_DNA"/>
</dbReference>
<evidence type="ECO:0000256" key="2">
    <source>
        <dbReference type="ARBA" id="ARBA00007613"/>
    </source>
</evidence>
<comment type="caution">
    <text evidence="10">The sequence shown here is derived from an EMBL/GenBank/DDBJ whole genome shotgun (WGS) entry which is preliminary data.</text>
</comment>
<keyword evidence="7" id="KW-0998">Cell outer membrane</keyword>
<dbReference type="Pfam" id="PF02321">
    <property type="entry name" value="OEP"/>
    <property type="match status" value="2"/>
</dbReference>
<keyword evidence="5" id="KW-0812">Transmembrane</keyword>
<dbReference type="SUPFAM" id="SSF56954">
    <property type="entry name" value="Outer membrane efflux proteins (OEP)"/>
    <property type="match status" value="1"/>
</dbReference>
<dbReference type="GO" id="GO:1990281">
    <property type="term" value="C:efflux pump complex"/>
    <property type="evidence" value="ECO:0007669"/>
    <property type="project" value="TreeGrafter"/>
</dbReference>
<proteinExistence type="inferred from homology"/>
<dbReference type="RefSeq" id="WP_165106860.1">
    <property type="nucleotide sequence ID" value="NZ_JAAKYA010000043.1"/>
</dbReference>
<evidence type="ECO:0000256" key="7">
    <source>
        <dbReference type="ARBA" id="ARBA00023237"/>
    </source>
</evidence>
<dbReference type="Gene3D" id="1.20.1600.10">
    <property type="entry name" value="Outer membrane efflux proteins (OEP)"/>
    <property type="match status" value="1"/>
</dbReference>
<accession>A0A6M1RUJ8</accession>
<evidence type="ECO:0000313" key="11">
    <source>
        <dbReference type="Proteomes" id="UP000477311"/>
    </source>
</evidence>
<feature type="compositionally biased region" description="Basic and acidic residues" evidence="9">
    <location>
        <begin position="557"/>
        <end position="574"/>
    </location>
</feature>